<protein>
    <submittedName>
        <fullName evidence="7">LysE family transporter</fullName>
    </submittedName>
</protein>
<comment type="caution">
    <text evidence="7">The sequence shown here is derived from an EMBL/GenBank/DDBJ whole genome shotgun (WGS) entry which is preliminary data.</text>
</comment>
<dbReference type="RefSeq" id="WP_029100646.1">
    <property type="nucleotide sequence ID" value="NZ_JAPYYP010000046.1"/>
</dbReference>
<dbReference type="EMBL" id="JAPYYP010000046">
    <property type="protein sequence ID" value="MDA5110849.1"/>
    <property type="molecule type" value="Genomic_DNA"/>
</dbReference>
<dbReference type="GO" id="GO:0033228">
    <property type="term" value="P:cysteine export across plasma membrane"/>
    <property type="evidence" value="ECO:0007669"/>
    <property type="project" value="TreeGrafter"/>
</dbReference>
<evidence type="ECO:0000256" key="2">
    <source>
        <dbReference type="ARBA" id="ARBA00022475"/>
    </source>
</evidence>
<evidence type="ECO:0000256" key="6">
    <source>
        <dbReference type="SAM" id="Phobius"/>
    </source>
</evidence>
<dbReference type="Proteomes" id="UP001151071">
    <property type="component" value="Unassembled WGS sequence"/>
</dbReference>
<dbReference type="AlphaFoldDB" id="A0A9X3TTW3"/>
<accession>A0A9X3TTW3</accession>
<proteinExistence type="predicted"/>
<feature type="transmembrane region" description="Helical" evidence="6">
    <location>
        <begin position="176"/>
        <end position="193"/>
    </location>
</feature>
<evidence type="ECO:0000256" key="4">
    <source>
        <dbReference type="ARBA" id="ARBA00022989"/>
    </source>
</evidence>
<evidence type="ECO:0000256" key="5">
    <source>
        <dbReference type="ARBA" id="ARBA00023136"/>
    </source>
</evidence>
<dbReference type="PANTHER" id="PTHR30086:SF20">
    <property type="entry name" value="ARGININE EXPORTER PROTEIN ARGO-RELATED"/>
    <property type="match status" value="1"/>
</dbReference>
<feature type="transmembrane region" description="Helical" evidence="6">
    <location>
        <begin position="140"/>
        <end position="164"/>
    </location>
</feature>
<reference evidence="7" key="1">
    <citation type="submission" date="2022-12" db="EMBL/GenBank/DDBJ databases">
        <title>Draft genome sequence of the thermophilic strain Brevibacillus thermoruber HT42, isolated from Los Humeros, Puebla, Mexico, with biotechnological potential.</title>
        <authorList>
            <person name="Lara Sanchez J."/>
            <person name="Solis Palacios R."/>
            <person name="Bustos Baena A.S."/>
            <person name="Ruz Baez A.E."/>
            <person name="Espinosa Luna G."/>
            <person name="Oliart Ros R.M."/>
        </authorList>
    </citation>
    <scope>NUCLEOTIDE SEQUENCE</scope>
    <source>
        <strain evidence="7">HT42</strain>
    </source>
</reference>
<keyword evidence="8" id="KW-1185">Reference proteome</keyword>
<feature type="transmembrane region" description="Helical" evidence="6">
    <location>
        <begin position="109"/>
        <end position="134"/>
    </location>
</feature>
<sequence length="194" mass="21657">MPLVPFLLYVFVTSFTPGPNNMMAMAYANKYGFRKSLRFIFGVTAGIAVISLLSSYFNLFLYSFIPKIKEVMSILGGLYLVYLAMKIMMNKPGGKKEGSEKSNSFLAGFVLQFVNPKVLLYGITAISTFVLPFHHSNSSLVLFSLFLAFAGFLGTACWAIFGAIFQKILSKYERAFRIFMGLLLLYSAVSIFVE</sequence>
<organism evidence="7 8">
    <name type="scientific">Brevibacillus thermoruber</name>
    <dbReference type="NCBI Taxonomy" id="33942"/>
    <lineage>
        <taxon>Bacteria</taxon>
        <taxon>Bacillati</taxon>
        <taxon>Bacillota</taxon>
        <taxon>Bacilli</taxon>
        <taxon>Bacillales</taxon>
        <taxon>Paenibacillaceae</taxon>
        <taxon>Brevibacillus</taxon>
    </lineage>
</organism>
<keyword evidence="5 6" id="KW-0472">Membrane</keyword>
<keyword evidence="4 6" id="KW-1133">Transmembrane helix</keyword>
<dbReference type="Pfam" id="PF01810">
    <property type="entry name" value="LysE"/>
    <property type="match status" value="1"/>
</dbReference>
<keyword evidence="3 6" id="KW-0812">Transmembrane</keyword>
<evidence type="ECO:0000313" key="7">
    <source>
        <dbReference type="EMBL" id="MDA5110849.1"/>
    </source>
</evidence>
<feature type="transmembrane region" description="Helical" evidence="6">
    <location>
        <begin position="71"/>
        <end position="89"/>
    </location>
</feature>
<keyword evidence="2" id="KW-1003">Cell membrane</keyword>
<dbReference type="PANTHER" id="PTHR30086">
    <property type="entry name" value="ARGININE EXPORTER PROTEIN ARGO"/>
    <property type="match status" value="1"/>
</dbReference>
<dbReference type="InterPro" id="IPR001123">
    <property type="entry name" value="LeuE-type"/>
</dbReference>
<feature type="transmembrane region" description="Helical" evidence="6">
    <location>
        <begin position="6"/>
        <end position="27"/>
    </location>
</feature>
<dbReference type="GO" id="GO:0015171">
    <property type="term" value="F:amino acid transmembrane transporter activity"/>
    <property type="evidence" value="ECO:0007669"/>
    <property type="project" value="TreeGrafter"/>
</dbReference>
<feature type="transmembrane region" description="Helical" evidence="6">
    <location>
        <begin position="39"/>
        <end position="65"/>
    </location>
</feature>
<evidence type="ECO:0000256" key="1">
    <source>
        <dbReference type="ARBA" id="ARBA00004651"/>
    </source>
</evidence>
<evidence type="ECO:0000313" key="8">
    <source>
        <dbReference type="Proteomes" id="UP001151071"/>
    </source>
</evidence>
<evidence type="ECO:0000256" key="3">
    <source>
        <dbReference type="ARBA" id="ARBA00022692"/>
    </source>
</evidence>
<gene>
    <name evidence="7" type="ORF">O3V59_21145</name>
</gene>
<name>A0A9X3TTW3_9BACL</name>
<comment type="subcellular location">
    <subcellularLocation>
        <location evidence="1">Cell membrane</location>
        <topology evidence="1">Multi-pass membrane protein</topology>
    </subcellularLocation>
</comment>
<dbReference type="GO" id="GO:0005886">
    <property type="term" value="C:plasma membrane"/>
    <property type="evidence" value="ECO:0007669"/>
    <property type="project" value="UniProtKB-SubCell"/>
</dbReference>